<evidence type="ECO:0000256" key="5">
    <source>
        <dbReference type="ARBA" id="ARBA00022912"/>
    </source>
</evidence>
<dbReference type="Pfam" id="PF00481">
    <property type="entry name" value="PP2C"/>
    <property type="match status" value="1"/>
</dbReference>
<comment type="cofactor">
    <cofactor evidence="1">
        <name>Mn(2+)</name>
        <dbReference type="ChEBI" id="CHEBI:29035"/>
    </cofactor>
</comment>
<feature type="compositionally biased region" description="Polar residues" evidence="12">
    <location>
        <begin position="450"/>
        <end position="460"/>
    </location>
</feature>
<feature type="compositionally biased region" description="Low complexity" evidence="12">
    <location>
        <begin position="472"/>
        <end position="502"/>
    </location>
</feature>
<dbReference type="SMART" id="SM00332">
    <property type="entry name" value="PP2Cc"/>
    <property type="match status" value="1"/>
</dbReference>
<dbReference type="PROSITE" id="PS51746">
    <property type="entry name" value="PPM_2"/>
    <property type="match status" value="1"/>
</dbReference>
<evidence type="ECO:0000256" key="2">
    <source>
        <dbReference type="ARBA" id="ARBA00013081"/>
    </source>
</evidence>
<dbReference type="Proteomes" id="UP000092598">
    <property type="component" value="Chromosome"/>
</dbReference>
<dbReference type="InterPro" id="IPR015655">
    <property type="entry name" value="PP2C"/>
</dbReference>
<dbReference type="SMART" id="SM00331">
    <property type="entry name" value="PP2C_SIG"/>
    <property type="match status" value="1"/>
</dbReference>
<dbReference type="GO" id="GO:0004722">
    <property type="term" value="F:protein serine/threonine phosphatase activity"/>
    <property type="evidence" value="ECO:0007669"/>
    <property type="project" value="UniProtKB-EC"/>
</dbReference>
<dbReference type="Gene3D" id="3.60.40.10">
    <property type="entry name" value="PPM-type phosphatase domain"/>
    <property type="match status" value="1"/>
</dbReference>
<dbReference type="PANTHER" id="PTHR47992">
    <property type="entry name" value="PROTEIN PHOSPHATASE"/>
    <property type="match status" value="1"/>
</dbReference>
<evidence type="ECO:0000256" key="9">
    <source>
        <dbReference type="ARBA" id="ARBA00071184"/>
    </source>
</evidence>
<accession>A0A1B1MDE6</accession>
<dbReference type="CDD" id="cd00143">
    <property type="entry name" value="PP2Cc"/>
    <property type="match status" value="1"/>
</dbReference>
<evidence type="ECO:0000256" key="4">
    <source>
        <dbReference type="ARBA" id="ARBA00022801"/>
    </source>
</evidence>
<name>A0A1B1MDE6_STRLN</name>
<evidence type="ECO:0000313" key="15">
    <source>
        <dbReference type="Proteomes" id="UP000092598"/>
    </source>
</evidence>
<evidence type="ECO:0000256" key="10">
    <source>
        <dbReference type="ARBA" id="ARBA00077741"/>
    </source>
</evidence>
<feature type="region of interest" description="Disordered" evidence="12">
    <location>
        <begin position="298"/>
        <end position="317"/>
    </location>
</feature>
<keyword evidence="5" id="KW-0904">Protein phosphatase</keyword>
<dbReference type="InterPro" id="IPR001932">
    <property type="entry name" value="PPM-type_phosphatase-like_dom"/>
</dbReference>
<reference evidence="14 15" key="1">
    <citation type="submission" date="2016-07" db="EMBL/GenBank/DDBJ databases">
        <title>Enhancement of antibiotic productionsby engineered nitrateutilization in actinobacteria.</title>
        <authorList>
            <person name="Meng S.C."/>
        </authorList>
    </citation>
    <scope>NUCLEOTIDE SEQUENCE [LARGE SCALE GENOMIC DNA]</scope>
    <source>
        <strain evidence="14 15">NRRL 2936</strain>
    </source>
</reference>
<organism evidence="14 15">
    <name type="scientific">Streptomyces lincolnensis</name>
    <dbReference type="NCBI Taxonomy" id="1915"/>
    <lineage>
        <taxon>Bacteria</taxon>
        <taxon>Bacillati</taxon>
        <taxon>Actinomycetota</taxon>
        <taxon>Actinomycetes</taxon>
        <taxon>Kitasatosporales</taxon>
        <taxon>Streptomycetaceae</taxon>
        <taxon>Streptomyces</taxon>
    </lineage>
</organism>
<keyword evidence="3" id="KW-0479">Metal-binding</keyword>
<evidence type="ECO:0000313" key="14">
    <source>
        <dbReference type="EMBL" id="ANS66523.1"/>
    </source>
</evidence>
<gene>
    <name evidence="14" type="ORF">SLINC_4299</name>
</gene>
<comment type="catalytic activity">
    <reaction evidence="8">
        <text>O-phospho-L-threonyl-[protein] + H2O = L-threonyl-[protein] + phosphate</text>
        <dbReference type="Rhea" id="RHEA:47004"/>
        <dbReference type="Rhea" id="RHEA-COMP:11060"/>
        <dbReference type="Rhea" id="RHEA-COMP:11605"/>
        <dbReference type="ChEBI" id="CHEBI:15377"/>
        <dbReference type="ChEBI" id="CHEBI:30013"/>
        <dbReference type="ChEBI" id="CHEBI:43474"/>
        <dbReference type="ChEBI" id="CHEBI:61977"/>
        <dbReference type="EC" id="3.1.3.16"/>
    </reaction>
</comment>
<evidence type="ECO:0000256" key="7">
    <source>
        <dbReference type="ARBA" id="ARBA00047761"/>
    </source>
</evidence>
<dbReference type="PATRIC" id="fig|1915.4.peg.4749"/>
<sequence length="524" mass="55523">MRMYPEPTGEVRMSLSLRFAAGSHKGMIREGNEDSGYAGPRLLAIADGMGGAAAGEVASSEAISTIVALDDDVPGSDILTSLGTAVQRANDQLRSMVEEDPQLEGMGTTLTALLWTGQRLGLVHVGDSRAYLLRDGVLTQITQDHTWVQRLVDEGRITEEEATTHPQRSLLMRALGSGEHVEPDLSIREVRAGDRYLICSDGLSGVVSHQTLEDTLASYQGPQETVQSLIELALRGGGPDNITVIVADVLDLDTGDTLAGQLSDTPVVVGAVAENQNHLHDPGIMQTPAGRASGLGRQVPGQGGGGGEFGPPGSGDTTGYIPANGFGDYSDDDFVKPRKGRKWLKRSFYIALTLAVVGGGLYGGWRWTQTQYYVGVNDDHVALYRGISQDLAWVSLSKVEKDHPEIELKYLPQYWQKSVEGTIAEGGLSNAQKKIDELAVQASACKKRVAQQQSESEQNSKTGEGEAGGTTGTTRTSLTSKATPTPNPSGSPSSPTPSTTAPTPTPGPTLSEEEKQVVGQCGTQ</sequence>
<evidence type="ECO:0000256" key="3">
    <source>
        <dbReference type="ARBA" id="ARBA00022723"/>
    </source>
</evidence>
<evidence type="ECO:0000256" key="6">
    <source>
        <dbReference type="ARBA" id="ARBA00023211"/>
    </source>
</evidence>
<protein>
    <recommendedName>
        <fullName evidence="9">Serine/threonine protein phosphatase PstP</fullName>
        <ecNumber evidence="2">3.1.3.16</ecNumber>
    </recommendedName>
    <alternativeName>
        <fullName evidence="11">Mycobacterial Ser/Thr phosphatase</fullName>
    </alternativeName>
    <alternativeName>
        <fullName evidence="10">PP2C-family Ser/Thr phosphatase</fullName>
    </alternativeName>
</protein>
<dbReference type="KEGG" id="sls:SLINC_4299"/>
<evidence type="ECO:0000256" key="8">
    <source>
        <dbReference type="ARBA" id="ARBA00048336"/>
    </source>
</evidence>
<comment type="catalytic activity">
    <reaction evidence="7">
        <text>O-phospho-L-seryl-[protein] + H2O = L-seryl-[protein] + phosphate</text>
        <dbReference type="Rhea" id="RHEA:20629"/>
        <dbReference type="Rhea" id="RHEA-COMP:9863"/>
        <dbReference type="Rhea" id="RHEA-COMP:11604"/>
        <dbReference type="ChEBI" id="CHEBI:15377"/>
        <dbReference type="ChEBI" id="CHEBI:29999"/>
        <dbReference type="ChEBI" id="CHEBI:43474"/>
        <dbReference type="ChEBI" id="CHEBI:83421"/>
        <dbReference type="EC" id="3.1.3.16"/>
    </reaction>
</comment>
<feature type="region of interest" description="Disordered" evidence="12">
    <location>
        <begin position="450"/>
        <end position="524"/>
    </location>
</feature>
<dbReference type="AlphaFoldDB" id="A0A1B1MDE6"/>
<dbReference type="GO" id="GO:0046872">
    <property type="term" value="F:metal ion binding"/>
    <property type="evidence" value="ECO:0007669"/>
    <property type="project" value="UniProtKB-KW"/>
</dbReference>
<evidence type="ECO:0000259" key="13">
    <source>
        <dbReference type="PROSITE" id="PS51746"/>
    </source>
</evidence>
<proteinExistence type="predicted"/>
<dbReference type="EMBL" id="CP016438">
    <property type="protein sequence ID" value="ANS66523.1"/>
    <property type="molecule type" value="Genomic_DNA"/>
</dbReference>
<dbReference type="STRING" id="1915.SLINC_4299"/>
<evidence type="ECO:0000256" key="1">
    <source>
        <dbReference type="ARBA" id="ARBA00001936"/>
    </source>
</evidence>
<dbReference type="EC" id="3.1.3.16" evidence="2"/>
<feature type="domain" description="PPM-type phosphatase" evidence="13">
    <location>
        <begin position="18"/>
        <end position="249"/>
    </location>
</feature>
<evidence type="ECO:0000256" key="12">
    <source>
        <dbReference type="SAM" id="MobiDB-lite"/>
    </source>
</evidence>
<dbReference type="InterPro" id="IPR036457">
    <property type="entry name" value="PPM-type-like_dom_sf"/>
</dbReference>
<keyword evidence="15" id="KW-1185">Reference proteome</keyword>
<keyword evidence="4" id="KW-0378">Hydrolase</keyword>
<keyword evidence="6" id="KW-0464">Manganese</keyword>
<dbReference type="NCBIfam" id="NF033484">
    <property type="entry name" value="Stp1_PP2C_phos"/>
    <property type="match status" value="1"/>
</dbReference>
<feature type="compositionally biased region" description="Gly residues" evidence="12">
    <location>
        <begin position="301"/>
        <end position="313"/>
    </location>
</feature>
<evidence type="ECO:0000256" key="11">
    <source>
        <dbReference type="ARBA" id="ARBA00079123"/>
    </source>
</evidence>
<dbReference type="SUPFAM" id="SSF81606">
    <property type="entry name" value="PP2C-like"/>
    <property type="match status" value="1"/>
</dbReference>
<dbReference type="FunFam" id="3.60.40.10:FF:000002">
    <property type="entry name" value="Serine/threonine phosphatase stp"/>
    <property type="match status" value="1"/>
</dbReference>